<evidence type="ECO:0000256" key="13">
    <source>
        <dbReference type="ARBA" id="ARBA00059679"/>
    </source>
</evidence>
<evidence type="ECO:0000256" key="1">
    <source>
        <dbReference type="ARBA" id="ARBA00000900"/>
    </source>
</evidence>
<keyword evidence="5 15" id="KW-0808">Transferase</keyword>
<evidence type="ECO:0000256" key="10">
    <source>
        <dbReference type="ARBA" id="ARBA00022853"/>
    </source>
</evidence>
<dbReference type="EMBL" id="ML004448">
    <property type="protein sequence ID" value="RKP30978.1"/>
    <property type="molecule type" value="Genomic_DNA"/>
</dbReference>
<dbReference type="UniPathway" id="UPA00143"/>
<dbReference type="PANTHER" id="PTHR23163">
    <property type="entry name" value="RING FINGER PROTEIN-RELATED"/>
    <property type="match status" value="1"/>
</dbReference>
<evidence type="ECO:0000256" key="11">
    <source>
        <dbReference type="ARBA" id="ARBA00023054"/>
    </source>
</evidence>
<evidence type="ECO:0000256" key="8">
    <source>
        <dbReference type="ARBA" id="ARBA00022786"/>
    </source>
</evidence>
<dbReference type="AlphaFoldDB" id="A0A4P9ZDY2"/>
<evidence type="ECO:0000256" key="3">
    <source>
        <dbReference type="ARBA" id="ARBA00004906"/>
    </source>
</evidence>
<protein>
    <recommendedName>
        <fullName evidence="15">E3 ubiquitin protein ligase</fullName>
        <ecNumber evidence="15">2.3.2.27</ecNumber>
    </recommendedName>
</protein>
<evidence type="ECO:0000256" key="5">
    <source>
        <dbReference type="ARBA" id="ARBA00022679"/>
    </source>
</evidence>
<keyword evidence="20" id="KW-1185">Reference proteome</keyword>
<proteinExistence type="inferred from homology"/>
<comment type="subcellular location">
    <subcellularLocation>
        <location evidence="2 15">Nucleus</location>
    </subcellularLocation>
</comment>
<evidence type="ECO:0000256" key="12">
    <source>
        <dbReference type="ARBA" id="ARBA00023242"/>
    </source>
</evidence>
<keyword evidence="12 15" id="KW-0539">Nucleus</keyword>
<evidence type="ECO:0000256" key="6">
    <source>
        <dbReference type="ARBA" id="ARBA00022723"/>
    </source>
</evidence>
<organism evidence="19 20">
    <name type="scientific">Metschnikowia bicuspidata</name>
    <dbReference type="NCBI Taxonomy" id="27322"/>
    <lineage>
        <taxon>Eukaryota</taxon>
        <taxon>Fungi</taxon>
        <taxon>Dikarya</taxon>
        <taxon>Ascomycota</taxon>
        <taxon>Saccharomycotina</taxon>
        <taxon>Pichiomycetes</taxon>
        <taxon>Metschnikowiaceae</taxon>
        <taxon>Metschnikowia</taxon>
    </lineage>
</organism>
<evidence type="ECO:0000256" key="14">
    <source>
        <dbReference type="PROSITE-ProRule" id="PRU00175"/>
    </source>
</evidence>
<keyword evidence="9 15" id="KW-0862">Zinc</keyword>
<dbReference type="FunFam" id="3.30.40.10:FF:000414">
    <property type="entry name" value="E3 ubiquitin protein ligase"/>
    <property type="match status" value="1"/>
</dbReference>
<keyword evidence="10 15" id="KW-0156">Chromatin regulator</keyword>
<dbReference type="InterPro" id="IPR013956">
    <property type="entry name" value="E3_ubiquit_lig_Bre1"/>
</dbReference>
<dbReference type="CDD" id="cd16499">
    <property type="entry name" value="RING-HC_Bre1-like"/>
    <property type="match status" value="1"/>
</dbReference>
<dbReference type="SMART" id="SM00184">
    <property type="entry name" value="RING"/>
    <property type="match status" value="1"/>
</dbReference>
<dbReference type="Proteomes" id="UP000268321">
    <property type="component" value="Unassembled WGS sequence"/>
</dbReference>
<dbReference type="PANTHER" id="PTHR23163:SF0">
    <property type="entry name" value="E3 UBIQUITIN-PROTEIN LIGASE BRE1"/>
    <property type="match status" value="1"/>
</dbReference>
<dbReference type="OrthoDB" id="654191at2759"/>
<evidence type="ECO:0000256" key="4">
    <source>
        <dbReference type="ARBA" id="ARBA00005555"/>
    </source>
</evidence>
<feature type="coiled-coil region" evidence="16">
    <location>
        <begin position="151"/>
        <end position="185"/>
    </location>
</feature>
<dbReference type="GO" id="GO:0008270">
    <property type="term" value="F:zinc ion binding"/>
    <property type="evidence" value="ECO:0007669"/>
    <property type="project" value="UniProtKB-KW"/>
</dbReference>
<evidence type="ECO:0000256" key="17">
    <source>
        <dbReference type="SAM" id="MobiDB-lite"/>
    </source>
</evidence>
<sequence>MEVTDRKRKLDVSDAPQSPQAKKLLQVLSTDGPLTQQDVVYYKKEAIWRQMKFYRLQAQEVKLELQRYERRFQAFVASYLLLESWYATVLELLGEDSPQQLDLTNASAQNVKELLEQRRQLLVDLLKKKGNVSTDETVSVLLDGVRLQAEKLEAQTLRTALEEKLVVLEAQVSELQMARDRFESASIKRVQANNQQKTDEPEPLPNGPPAGQASPGDKIASDPTAEQATADRQELEELQVEFSLMKAGLGSLTESLKAANSKLATCEQSNMELSQKLFNLDEVELMKSAKYVSLLALNKTLGETNAQLLKLKDELVARISALEKNQGLVMSLVSTEITEENRHLKELLLKAETDLARVRAVRDELIGKQAVLKLELEQGKSSMQAVALSETLNGRLLKLEQTLSAEFSVESEAALEALDKPELVKRLQILSGELKDIESAFQETRGLALDKLKDISENEALVKKIAVEKNKADQKYFASMRVKDLLVAENKILKSQIAKSQELIQKHGEIEKTYVAKIEVLNKSMAELRAIKESSIRETSKLYESLKNLTRSREGAAKEVAQLKEELRGLSKEKEVLVDELSDVKYTQNKLQGKLRATESLLQKYKMNNTSSIQQEDEKQLEALRSITKCSVCSKNWKNTAITACGHVFCDSCVQERLNARLRRCPTCNKGFSSNDLLVVHL</sequence>
<dbReference type="Pfam" id="PF13923">
    <property type="entry name" value="zf-C3HC4_2"/>
    <property type="match status" value="1"/>
</dbReference>
<keyword evidence="6 15" id="KW-0479">Metal-binding</keyword>
<comment type="catalytic activity">
    <reaction evidence="1 15">
        <text>S-ubiquitinyl-[E2 ubiquitin-conjugating enzyme]-L-cysteine + [acceptor protein]-L-lysine = [E2 ubiquitin-conjugating enzyme]-L-cysteine + N(6)-ubiquitinyl-[acceptor protein]-L-lysine.</text>
        <dbReference type="EC" id="2.3.2.27"/>
    </reaction>
</comment>
<evidence type="ECO:0000256" key="16">
    <source>
        <dbReference type="SAM" id="Coils"/>
    </source>
</evidence>
<comment type="pathway">
    <text evidence="3 15">Protein modification; protein ubiquitination.</text>
</comment>
<dbReference type="InterPro" id="IPR001841">
    <property type="entry name" value="Znf_RING"/>
</dbReference>
<evidence type="ECO:0000256" key="9">
    <source>
        <dbReference type="ARBA" id="ARBA00022833"/>
    </source>
</evidence>
<evidence type="ECO:0000256" key="2">
    <source>
        <dbReference type="ARBA" id="ARBA00004123"/>
    </source>
</evidence>
<dbReference type="GO" id="GO:0061630">
    <property type="term" value="F:ubiquitin protein ligase activity"/>
    <property type="evidence" value="ECO:0007669"/>
    <property type="project" value="UniProtKB-EC"/>
</dbReference>
<dbReference type="SUPFAM" id="SSF57850">
    <property type="entry name" value="RING/U-box"/>
    <property type="match status" value="1"/>
</dbReference>
<evidence type="ECO:0000256" key="15">
    <source>
        <dbReference type="RuleBase" id="RU365038"/>
    </source>
</evidence>
<comment type="function">
    <text evidence="13">E3 ubiquitin-protein ligase that mediates monoubiquitination of histone H2B to form H2BK123ub1. H2BK123ub1 gives a specific tag for epigenetic transcriptional activation and is also a prerequisite for H3K4me and H3K79me formation.</text>
</comment>
<evidence type="ECO:0000259" key="18">
    <source>
        <dbReference type="PROSITE" id="PS50089"/>
    </source>
</evidence>
<dbReference type="EC" id="2.3.2.27" evidence="15"/>
<evidence type="ECO:0000313" key="19">
    <source>
        <dbReference type="EMBL" id="RKP30978.1"/>
    </source>
</evidence>
<dbReference type="PROSITE" id="PS00518">
    <property type="entry name" value="ZF_RING_1"/>
    <property type="match status" value="1"/>
</dbReference>
<keyword evidence="8 15" id="KW-0833">Ubl conjugation pathway</keyword>
<keyword evidence="11 15" id="KW-0175">Coiled coil</keyword>
<dbReference type="GO" id="GO:0006325">
    <property type="term" value="P:chromatin organization"/>
    <property type="evidence" value="ECO:0007669"/>
    <property type="project" value="UniProtKB-KW"/>
</dbReference>
<dbReference type="GO" id="GO:0006950">
    <property type="term" value="P:response to stress"/>
    <property type="evidence" value="ECO:0007669"/>
    <property type="project" value="UniProtKB-ARBA"/>
</dbReference>
<reference evidence="20" key="1">
    <citation type="journal article" date="2018" name="Nat. Microbiol.">
        <title>Leveraging single-cell genomics to expand the fungal tree of life.</title>
        <authorList>
            <person name="Ahrendt S.R."/>
            <person name="Quandt C.A."/>
            <person name="Ciobanu D."/>
            <person name="Clum A."/>
            <person name="Salamov A."/>
            <person name="Andreopoulos B."/>
            <person name="Cheng J.F."/>
            <person name="Woyke T."/>
            <person name="Pelin A."/>
            <person name="Henrissat B."/>
            <person name="Reynolds N.K."/>
            <person name="Benny G.L."/>
            <person name="Smith M.E."/>
            <person name="James T.Y."/>
            <person name="Grigoriev I.V."/>
        </authorList>
    </citation>
    <scope>NUCLEOTIDE SEQUENCE [LARGE SCALE GENOMIC DNA]</scope>
    <source>
        <strain evidence="20">Baker2002</strain>
    </source>
</reference>
<dbReference type="InterPro" id="IPR017907">
    <property type="entry name" value="Znf_RING_CS"/>
</dbReference>
<feature type="domain" description="RING-type" evidence="18">
    <location>
        <begin position="630"/>
        <end position="669"/>
    </location>
</feature>
<feature type="coiled-coil region" evidence="16">
    <location>
        <begin position="546"/>
        <end position="580"/>
    </location>
</feature>
<dbReference type="PROSITE" id="PS50089">
    <property type="entry name" value="ZF_RING_2"/>
    <property type="match status" value="1"/>
</dbReference>
<keyword evidence="7 14" id="KW-0863">Zinc-finger</keyword>
<dbReference type="Gene3D" id="3.30.40.10">
    <property type="entry name" value="Zinc/RING finger domain, C3HC4 (zinc finger)"/>
    <property type="match status" value="1"/>
</dbReference>
<evidence type="ECO:0000256" key="7">
    <source>
        <dbReference type="ARBA" id="ARBA00022771"/>
    </source>
</evidence>
<dbReference type="GO" id="GO:0033503">
    <property type="term" value="C:HULC complex"/>
    <property type="evidence" value="ECO:0007669"/>
    <property type="project" value="TreeGrafter"/>
</dbReference>
<dbReference type="InterPro" id="IPR013083">
    <property type="entry name" value="Znf_RING/FYVE/PHD"/>
</dbReference>
<feature type="coiled-coil region" evidence="16">
    <location>
        <begin position="256"/>
        <end position="325"/>
    </location>
</feature>
<comment type="similarity">
    <text evidence="4 15">Belongs to the BRE1 family.</text>
</comment>
<dbReference type="GO" id="GO:0005634">
    <property type="term" value="C:nucleus"/>
    <property type="evidence" value="ECO:0007669"/>
    <property type="project" value="UniProtKB-SubCell"/>
</dbReference>
<accession>A0A4P9ZDY2</accession>
<name>A0A4P9ZDY2_9ASCO</name>
<dbReference type="Pfam" id="PF08647">
    <property type="entry name" value="BRE1"/>
    <property type="match status" value="1"/>
</dbReference>
<gene>
    <name evidence="19" type="ORF">METBISCDRAFT_26917</name>
</gene>
<dbReference type="GO" id="GO:0016567">
    <property type="term" value="P:protein ubiquitination"/>
    <property type="evidence" value="ECO:0007669"/>
    <property type="project" value="UniProtKB-UniRule"/>
</dbReference>
<evidence type="ECO:0000313" key="20">
    <source>
        <dbReference type="Proteomes" id="UP000268321"/>
    </source>
</evidence>
<feature type="region of interest" description="Disordered" evidence="17">
    <location>
        <begin position="190"/>
        <end position="230"/>
    </location>
</feature>